<feature type="non-terminal residue" evidence="3">
    <location>
        <position position="1"/>
    </location>
</feature>
<sequence length="525" mass="51062">ELEKKVSSTGPYGLGDTITYAFELKNSGDVALSGVTVLDALAGLSPVTCPSTTLAAGAAMTCTASYTVAAADVAAGNVHNSATAQGTPPATPGTPAPPAVTTPPSQTDTPIVQAPALELEKKVSSTGPYGLGDTITYAFELKNSGDVALSGVTVLDALAGLSPVTCPSTTLAAGAAMTCTASYTVAAADVAAGNVHNSATAQGTPPATPGNPAPPAVTTPPSQTDTPIVQAPALELEKKVSSTGPYGLGDTITYAFELKNSGDVALSGVTVLDALAGLSPVTCPSTTLAAGAAMTCTASYTVAAADVAAGNVHNSATAQGTPPATPGNPAPPAVTTPPSQTDTPIVQAPALELEKTVSSTGPYGLGDTITYAFELKNSGDVALSGVTVLDALAGLSPVTCPSTTLAAGAAMTCTASYTVAAADVAAGNVHNSATAQGTPPATPGTPAPPAVTTPPSQTDTPIVQAPALELEKTVSSTGPYGLGDTITYAFELKNSGDVALSGVTVLDALAGLSPVTCPSTTLAAG</sequence>
<feature type="compositionally biased region" description="Pro residues" evidence="1">
    <location>
        <begin position="206"/>
        <end position="218"/>
    </location>
</feature>
<dbReference type="InterPro" id="IPR013783">
    <property type="entry name" value="Ig-like_fold"/>
</dbReference>
<dbReference type="NCBIfam" id="TIGR01451">
    <property type="entry name" value="B_ant_repeat"/>
    <property type="match status" value="5"/>
</dbReference>
<feature type="non-terminal residue" evidence="3">
    <location>
        <position position="525"/>
    </location>
</feature>
<dbReference type="Gene3D" id="2.60.40.10">
    <property type="entry name" value="Immunoglobulins"/>
    <property type="match status" value="4"/>
</dbReference>
<dbReference type="InterPro" id="IPR051172">
    <property type="entry name" value="Chlamydia_OmcB"/>
</dbReference>
<feature type="compositionally biased region" description="Pro residues" evidence="1">
    <location>
        <begin position="89"/>
        <end position="101"/>
    </location>
</feature>
<feature type="domain" description="DUF7507" evidence="2">
    <location>
        <begin position="114"/>
        <end position="208"/>
    </location>
</feature>
<dbReference type="PANTHER" id="PTHR34819:SF3">
    <property type="entry name" value="CELL SURFACE PROTEIN"/>
    <property type="match status" value="1"/>
</dbReference>
<dbReference type="EMBL" id="JAIKTS010000003">
    <property type="protein sequence ID" value="MCL7714879.1"/>
    <property type="molecule type" value="Genomic_DNA"/>
</dbReference>
<evidence type="ECO:0000313" key="4">
    <source>
        <dbReference type="Proteomes" id="UP001431235"/>
    </source>
</evidence>
<protein>
    <recommendedName>
        <fullName evidence="2">DUF7507 domain-containing protein</fullName>
    </recommendedName>
</protein>
<dbReference type="Proteomes" id="UP001431235">
    <property type="component" value="Unassembled WGS sequence"/>
</dbReference>
<name>A0ABT0SHS5_9GAMM</name>
<feature type="compositionally biased region" description="Pro residues" evidence="1">
    <location>
        <begin position="323"/>
        <end position="335"/>
    </location>
</feature>
<comment type="caution">
    <text evidence="3">The sequence shown here is derived from an EMBL/GenBank/DDBJ whole genome shotgun (WGS) entry which is preliminary data.</text>
</comment>
<dbReference type="InterPro" id="IPR047589">
    <property type="entry name" value="DUF11_rpt"/>
</dbReference>
<proteinExistence type="predicted"/>
<feature type="region of interest" description="Disordered" evidence="1">
    <location>
        <begin position="314"/>
        <end position="343"/>
    </location>
</feature>
<organism evidence="3 4">
    <name type="scientific">Stenotrophomonas mori</name>
    <dbReference type="NCBI Taxonomy" id="2871096"/>
    <lineage>
        <taxon>Bacteria</taxon>
        <taxon>Pseudomonadati</taxon>
        <taxon>Pseudomonadota</taxon>
        <taxon>Gammaproteobacteria</taxon>
        <taxon>Lysobacterales</taxon>
        <taxon>Lysobacteraceae</taxon>
        <taxon>Stenotrophomonas</taxon>
    </lineage>
</organism>
<dbReference type="InterPro" id="IPR055354">
    <property type="entry name" value="DUF7507"/>
</dbReference>
<dbReference type="RefSeq" id="WP_250064168.1">
    <property type="nucleotide sequence ID" value="NZ_JAIKTS010000003.1"/>
</dbReference>
<keyword evidence="4" id="KW-1185">Reference proteome</keyword>
<reference evidence="3 4" key="1">
    <citation type="submission" date="2021-08" db="EMBL/GenBank/DDBJ databases">
        <title>Novel members of of the genus Stenotrophomonas from differernt environment.</title>
        <authorList>
            <person name="Deng Y."/>
        </authorList>
    </citation>
    <scope>NUCLEOTIDE SEQUENCE [LARGE SCALE GENOMIC DNA]</scope>
    <source>
        <strain evidence="3 4">CPCC 101365</strain>
    </source>
</reference>
<dbReference type="PANTHER" id="PTHR34819">
    <property type="entry name" value="LARGE CYSTEINE-RICH PERIPLASMIC PROTEIN OMCB"/>
    <property type="match status" value="1"/>
</dbReference>
<evidence type="ECO:0000259" key="2">
    <source>
        <dbReference type="Pfam" id="PF24346"/>
    </source>
</evidence>
<feature type="domain" description="DUF7507" evidence="2">
    <location>
        <begin position="2"/>
        <end position="92"/>
    </location>
</feature>
<feature type="domain" description="DUF7507" evidence="2">
    <location>
        <begin position="231"/>
        <end position="325"/>
    </location>
</feature>
<feature type="region of interest" description="Disordered" evidence="1">
    <location>
        <begin position="80"/>
        <end position="109"/>
    </location>
</feature>
<feature type="domain" description="DUF7507" evidence="2">
    <location>
        <begin position="465"/>
        <end position="520"/>
    </location>
</feature>
<feature type="region of interest" description="Disordered" evidence="1">
    <location>
        <begin position="431"/>
        <end position="460"/>
    </location>
</feature>
<evidence type="ECO:0000256" key="1">
    <source>
        <dbReference type="SAM" id="MobiDB-lite"/>
    </source>
</evidence>
<evidence type="ECO:0000313" key="3">
    <source>
        <dbReference type="EMBL" id="MCL7714879.1"/>
    </source>
</evidence>
<dbReference type="Pfam" id="PF24346">
    <property type="entry name" value="DUF7507"/>
    <property type="match status" value="5"/>
</dbReference>
<feature type="compositionally biased region" description="Pro residues" evidence="1">
    <location>
        <begin position="440"/>
        <end position="452"/>
    </location>
</feature>
<accession>A0ABT0SHS5</accession>
<feature type="region of interest" description="Disordered" evidence="1">
    <location>
        <begin position="197"/>
        <end position="226"/>
    </location>
</feature>
<gene>
    <name evidence="3" type="ORF">K5L01_09505</name>
</gene>
<feature type="domain" description="DUF7507" evidence="2">
    <location>
        <begin position="348"/>
        <end position="443"/>
    </location>
</feature>